<protein>
    <recommendedName>
        <fullName evidence="3">DUF4174 domain-containing protein</fullName>
    </recommendedName>
</protein>
<proteinExistence type="predicted"/>
<reference evidence="5 6" key="2">
    <citation type="submission" date="2016-06" db="EMBL/GenBank/DDBJ databases">
        <authorList>
            <person name="Rodrigo-Torres L."/>
            <person name="Arahal D.R."/>
        </authorList>
    </citation>
    <scope>NUCLEOTIDE SEQUENCE [LARGE SCALE GENOMIC DNA]</scope>
    <source>
        <strain evidence="5 6">CECT 5116</strain>
    </source>
</reference>
<dbReference type="Pfam" id="PF13778">
    <property type="entry name" value="DUF4174"/>
    <property type="match status" value="1"/>
</dbReference>
<evidence type="ECO:0000313" key="4">
    <source>
        <dbReference type="EMBL" id="SBT17088.1"/>
    </source>
</evidence>
<reference evidence="4 7" key="1">
    <citation type="submission" date="2016-06" db="EMBL/GenBank/DDBJ databases">
        <authorList>
            <person name="Kjaerup R.B."/>
            <person name="Dalgaard T.S."/>
            <person name="Juul-Madsen H.R."/>
        </authorList>
    </citation>
    <scope>NUCLEOTIDE SEQUENCE [LARGE SCALE GENOMIC DNA]</scope>
    <source>
        <strain evidence="4 7">CECT 5115</strain>
    </source>
</reference>
<evidence type="ECO:0000313" key="6">
    <source>
        <dbReference type="Proteomes" id="UP000092840"/>
    </source>
</evidence>
<keyword evidence="6" id="KW-1185">Reference proteome</keyword>
<dbReference type="EMBL" id="FLRB01000007">
    <property type="protein sequence ID" value="SBT20605.1"/>
    <property type="molecule type" value="Genomic_DNA"/>
</dbReference>
<dbReference type="OrthoDB" id="7362103at2"/>
<name>A0A1C3JPF6_9GAMM</name>
<dbReference type="RefSeq" id="WP_067033340.1">
    <property type="nucleotide sequence ID" value="NZ_FLRA01000006.1"/>
</dbReference>
<sequence length="148" mass="16805">MKRYLISYALAASAFTQTAMASDDEITSLKDLLWENRIIVANSEDNSDELTGLFRQASHDIIDRDVIWFVLSNNELQTNYKGATSPNLLSQIRNQYPLSDNEVILIGKDGGLKERISGLDLERLFGDIDHMPMRIREMREKQSGANEP</sequence>
<evidence type="ECO:0000256" key="1">
    <source>
        <dbReference type="ARBA" id="ARBA00022729"/>
    </source>
</evidence>
<dbReference type="Proteomes" id="UP000092840">
    <property type="component" value="Unassembled WGS sequence"/>
</dbReference>
<evidence type="ECO:0000313" key="7">
    <source>
        <dbReference type="Proteomes" id="UP000092871"/>
    </source>
</evidence>
<keyword evidence="1 2" id="KW-0732">Signal</keyword>
<feature type="signal peptide" evidence="2">
    <location>
        <begin position="1"/>
        <end position="21"/>
    </location>
</feature>
<gene>
    <name evidence="4" type="ORF">MGA5115_01176</name>
    <name evidence="5" type="ORF">MGA5116_01192</name>
</gene>
<accession>A0A1C3JPF6</accession>
<evidence type="ECO:0000313" key="5">
    <source>
        <dbReference type="EMBL" id="SBT20605.1"/>
    </source>
</evidence>
<dbReference type="InterPro" id="IPR025232">
    <property type="entry name" value="DUF4174"/>
</dbReference>
<evidence type="ECO:0000259" key="3">
    <source>
        <dbReference type="Pfam" id="PF13778"/>
    </source>
</evidence>
<dbReference type="EMBL" id="FLRA01000006">
    <property type="protein sequence ID" value="SBT17088.1"/>
    <property type="molecule type" value="Genomic_DNA"/>
</dbReference>
<evidence type="ECO:0000256" key="2">
    <source>
        <dbReference type="SAM" id="SignalP"/>
    </source>
</evidence>
<feature type="chain" id="PRO_5008676913" description="DUF4174 domain-containing protein" evidence="2">
    <location>
        <begin position="22"/>
        <end position="148"/>
    </location>
</feature>
<dbReference type="Proteomes" id="UP000092871">
    <property type="component" value="Unassembled WGS sequence"/>
</dbReference>
<dbReference type="AlphaFoldDB" id="A0A1C3JPF6"/>
<feature type="domain" description="DUF4174" evidence="3">
    <location>
        <begin position="29"/>
        <end position="137"/>
    </location>
</feature>
<organism evidence="4 7">
    <name type="scientific">Marinomonas gallaica</name>
    <dbReference type="NCBI Taxonomy" id="1806667"/>
    <lineage>
        <taxon>Bacteria</taxon>
        <taxon>Pseudomonadati</taxon>
        <taxon>Pseudomonadota</taxon>
        <taxon>Gammaproteobacteria</taxon>
        <taxon>Oceanospirillales</taxon>
        <taxon>Oceanospirillaceae</taxon>
        <taxon>Marinomonas</taxon>
    </lineage>
</organism>